<dbReference type="Gene3D" id="2.30.42.10">
    <property type="match status" value="1"/>
</dbReference>
<evidence type="ECO:0000313" key="6">
    <source>
        <dbReference type="Proteomes" id="UP000198856"/>
    </source>
</evidence>
<evidence type="ECO:0000313" key="5">
    <source>
        <dbReference type="EMBL" id="SDK04289.1"/>
    </source>
</evidence>
<keyword evidence="6" id="KW-1185">Reference proteome</keyword>
<dbReference type="PROSITE" id="PS51257">
    <property type="entry name" value="PROKAR_LIPOPROTEIN"/>
    <property type="match status" value="1"/>
</dbReference>
<dbReference type="Proteomes" id="UP000198856">
    <property type="component" value="Unassembled WGS sequence"/>
</dbReference>
<dbReference type="InterPro" id="IPR051201">
    <property type="entry name" value="Chloro_Bact_Ser_Proteases"/>
</dbReference>
<dbReference type="InterPro" id="IPR001940">
    <property type="entry name" value="Peptidase_S1C"/>
</dbReference>
<dbReference type="SUPFAM" id="SSF50494">
    <property type="entry name" value="Trypsin-like serine proteases"/>
    <property type="match status" value="1"/>
</dbReference>
<gene>
    <name evidence="5" type="ORF">SAMN05216226_11566</name>
</gene>
<accession>A0A1G8YN57</accession>
<sequence>MSRETSSRRRVLKLGGIALTVGLAGCNAPLSSSDSDESPTPSQSPEPTRRLSRTDSGYARVYRNAISSVVLVDAGQGQGTGFQYDNRHIVTNAHVVGNASTVQLRYHDGTWSEGEVRGTDRHSDLAVIAATDVPEQATPLPLAETPPAVGQEVVTIGNPYNLDGSVSSGLVSGVDRLIPSPAGYRIPDAIQTDAAVNPGNSGGPLMSLDGAVLGVVNAKRGDNIAFGISAALARRVVPGLVEDGAYDHAYLGVSLANVTPTVAEANGLDEPRGLAVVQTVRASPADDTLRPGTIEYIDGARVPVGGDILLAADERTVRSVEDLASHLALQTKPGETLALTVLRDGNERTVETELVARPERSRSPLS</sequence>
<dbReference type="Gene3D" id="2.40.10.120">
    <property type="match status" value="1"/>
</dbReference>
<evidence type="ECO:0000259" key="4">
    <source>
        <dbReference type="Pfam" id="PF13180"/>
    </source>
</evidence>
<proteinExistence type="predicted"/>
<name>A0A1G8YN57_9EURY</name>
<dbReference type="PRINTS" id="PR00834">
    <property type="entry name" value="PROTEASES2C"/>
</dbReference>
<dbReference type="PANTHER" id="PTHR43343">
    <property type="entry name" value="PEPTIDASE S12"/>
    <property type="match status" value="1"/>
</dbReference>
<reference evidence="5 6" key="1">
    <citation type="submission" date="2016-10" db="EMBL/GenBank/DDBJ databases">
        <authorList>
            <person name="de Groot N.N."/>
        </authorList>
    </citation>
    <scope>NUCLEOTIDE SEQUENCE [LARGE SCALE GENOMIC DNA]</scope>
    <source>
        <strain evidence="5 6">IBRC-M10015</strain>
    </source>
</reference>
<dbReference type="InterPro" id="IPR009003">
    <property type="entry name" value="Peptidase_S1_PA"/>
</dbReference>
<dbReference type="Pfam" id="PF13180">
    <property type="entry name" value="PDZ_2"/>
    <property type="match status" value="1"/>
</dbReference>
<dbReference type="STRING" id="890420.SAMN05216226_11566"/>
<evidence type="ECO:0000256" key="2">
    <source>
        <dbReference type="ARBA" id="ARBA00022801"/>
    </source>
</evidence>
<keyword evidence="2" id="KW-0378">Hydrolase</keyword>
<dbReference type="SUPFAM" id="SSF50156">
    <property type="entry name" value="PDZ domain-like"/>
    <property type="match status" value="1"/>
</dbReference>
<dbReference type="GO" id="GO:0004252">
    <property type="term" value="F:serine-type endopeptidase activity"/>
    <property type="evidence" value="ECO:0007669"/>
    <property type="project" value="InterPro"/>
</dbReference>
<dbReference type="InterPro" id="IPR001478">
    <property type="entry name" value="PDZ"/>
</dbReference>
<evidence type="ECO:0000256" key="3">
    <source>
        <dbReference type="SAM" id="MobiDB-lite"/>
    </source>
</evidence>
<feature type="domain" description="PDZ" evidence="4">
    <location>
        <begin position="250"/>
        <end position="354"/>
    </location>
</feature>
<protein>
    <submittedName>
        <fullName evidence="5">Serine protease, S1-C subfamily, contains C-terminal PDZ domain</fullName>
    </submittedName>
</protein>
<dbReference type="AlphaFoldDB" id="A0A1G8YN57"/>
<dbReference type="Pfam" id="PF13365">
    <property type="entry name" value="Trypsin_2"/>
    <property type="match status" value="1"/>
</dbReference>
<dbReference type="EMBL" id="FNFC01000015">
    <property type="protein sequence ID" value="SDK04289.1"/>
    <property type="molecule type" value="Genomic_DNA"/>
</dbReference>
<evidence type="ECO:0000256" key="1">
    <source>
        <dbReference type="ARBA" id="ARBA00022670"/>
    </source>
</evidence>
<feature type="region of interest" description="Disordered" evidence="3">
    <location>
        <begin position="28"/>
        <end position="56"/>
    </location>
</feature>
<dbReference type="RefSeq" id="WP_092704190.1">
    <property type="nucleotide sequence ID" value="NZ_FNFC01000015.1"/>
</dbReference>
<dbReference type="PANTHER" id="PTHR43343:SF3">
    <property type="entry name" value="PROTEASE DO-LIKE 8, CHLOROPLASTIC"/>
    <property type="match status" value="1"/>
</dbReference>
<dbReference type="GO" id="GO:0006508">
    <property type="term" value="P:proteolysis"/>
    <property type="evidence" value="ECO:0007669"/>
    <property type="project" value="UniProtKB-KW"/>
</dbReference>
<dbReference type="InterPro" id="IPR036034">
    <property type="entry name" value="PDZ_sf"/>
</dbReference>
<dbReference type="OrthoDB" id="350578at2157"/>
<keyword evidence="1 5" id="KW-0645">Protease</keyword>
<dbReference type="PROSITE" id="PS51318">
    <property type="entry name" value="TAT"/>
    <property type="match status" value="1"/>
</dbReference>
<organism evidence="5 6">
    <name type="scientific">Halovenus aranensis</name>
    <dbReference type="NCBI Taxonomy" id="890420"/>
    <lineage>
        <taxon>Archaea</taxon>
        <taxon>Methanobacteriati</taxon>
        <taxon>Methanobacteriota</taxon>
        <taxon>Stenosarchaea group</taxon>
        <taxon>Halobacteria</taxon>
        <taxon>Halobacteriales</taxon>
        <taxon>Haloarculaceae</taxon>
        <taxon>Halovenus</taxon>
    </lineage>
</organism>
<dbReference type="InterPro" id="IPR006311">
    <property type="entry name" value="TAT_signal"/>
</dbReference>